<gene>
    <name evidence="6" type="ORF">POL68_39815</name>
</gene>
<keyword evidence="2" id="KW-0805">Transcription regulation</keyword>
<dbReference type="Proteomes" id="UP001221838">
    <property type="component" value="Unassembled WGS sequence"/>
</dbReference>
<evidence type="ECO:0000313" key="6">
    <source>
        <dbReference type="EMBL" id="MDC0714664.1"/>
    </source>
</evidence>
<dbReference type="CDD" id="cd08414">
    <property type="entry name" value="PBP2_LTTR_aromatics_like"/>
    <property type="match status" value="1"/>
</dbReference>
<proteinExistence type="inferred from homology"/>
<dbReference type="InterPro" id="IPR005119">
    <property type="entry name" value="LysR_subst-bd"/>
</dbReference>
<dbReference type="PROSITE" id="PS50931">
    <property type="entry name" value="HTH_LYSR"/>
    <property type="match status" value="1"/>
</dbReference>
<keyword evidence="3" id="KW-0238">DNA-binding</keyword>
<dbReference type="PANTHER" id="PTHR30346">
    <property type="entry name" value="TRANSCRIPTIONAL DUAL REGULATOR HCAR-RELATED"/>
    <property type="match status" value="1"/>
</dbReference>
<evidence type="ECO:0000256" key="2">
    <source>
        <dbReference type="ARBA" id="ARBA00023015"/>
    </source>
</evidence>
<protein>
    <submittedName>
        <fullName evidence="6">LysR substrate-binding domain-containing protein</fullName>
    </submittedName>
</protein>
<reference evidence="6 7" key="1">
    <citation type="submission" date="2022-11" db="EMBL/GenBank/DDBJ databases">
        <title>Minimal conservation of predation-associated metabolite biosynthetic gene clusters underscores biosynthetic potential of Myxococcota including descriptions for ten novel species: Archangium lansinium sp. nov., Myxococcus landrumus sp. nov., Nannocystis bai.</title>
        <authorList>
            <person name="Ahearne A."/>
            <person name="Stevens C."/>
            <person name="Dowd S."/>
        </authorList>
    </citation>
    <scope>NUCLEOTIDE SEQUENCE [LARGE SCALE GENOMIC DNA]</scope>
    <source>
        <strain evidence="6 7">NCWAL01</strain>
    </source>
</reference>
<keyword evidence="4" id="KW-0804">Transcription</keyword>
<evidence type="ECO:0000256" key="3">
    <source>
        <dbReference type="ARBA" id="ARBA00023125"/>
    </source>
</evidence>
<dbReference type="InterPro" id="IPR000847">
    <property type="entry name" value="LysR_HTH_N"/>
</dbReference>
<dbReference type="InterPro" id="IPR036388">
    <property type="entry name" value="WH-like_DNA-bd_sf"/>
</dbReference>
<dbReference type="SUPFAM" id="SSF46785">
    <property type="entry name" value="Winged helix' DNA-binding domain"/>
    <property type="match status" value="1"/>
</dbReference>
<dbReference type="Pfam" id="PF00126">
    <property type="entry name" value="HTH_1"/>
    <property type="match status" value="1"/>
</dbReference>
<comment type="caution">
    <text evidence="6">The sequence shown here is derived from an EMBL/GenBank/DDBJ whole genome shotgun (WGS) entry which is preliminary data.</text>
</comment>
<dbReference type="EMBL" id="JAQNDM010000002">
    <property type="protein sequence ID" value="MDC0714664.1"/>
    <property type="molecule type" value="Genomic_DNA"/>
</dbReference>
<evidence type="ECO:0000313" key="7">
    <source>
        <dbReference type="Proteomes" id="UP001221838"/>
    </source>
</evidence>
<dbReference type="PANTHER" id="PTHR30346:SF0">
    <property type="entry name" value="HCA OPERON TRANSCRIPTIONAL ACTIVATOR HCAR"/>
    <property type="match status" value="1"/>
</dbReference>
<dbReference type="InterPro" id="IPR036390">
    <property type="entry name" value="WH_DNA-bd_sf"/>
</dbReference>
<comment type="similarity">
    <text evidence="1">Belongs to the LysR transcriptional regulatory family.</text>
</comment>
<evidence type="ECO:0000256" key="1">
    <source>
        <dbReference type="ARBA" id="ARBA00009437"/>
    </source>
</evidence>
<dbReference type="Gene3D" id="1.10.10.10">
    <property type="entry name" value="Winged helix-like DNA-binding domain superfamily/Winged helix DNA-binding domain"/>
    <property type="match status" value="1"/>
</dbReference>
<name>A0ABT5DM42_9BACT</name>
<evidence type="ECO:0000259" key="5">
    <source>
        <dbReference type="PROSITE" id="PS50931"/>
    </source>
</evidence>
<sequence>MELRHLRYFVAVAEEENFHRAASRLHVSQSALSRQVQDLAKEIGVELLEPSGRGVKLTAVGRFFADKARSILAGVETAVEETQGVAHGQLGTVAIGFETGAILTGGAFASIVTAFRKRAPRIALDLLPMSSVEQWEALRTGKIAFGYGFYAPSDDSLEHMEIARDHLGVLLSGEHRLAKRSQLKVKDLANEPVLLQPRRLYPRLHDDIIAAARSHGVVLNVKSGAVDGEALLMQVVVGDAVSFLGERSSTVLRLTSVVWRPVVDLRVSETHVVLWRADDALSPVVRSLIESAREAKTVLRAERAVRPAGRSKRTR</sequence>
<feature type="domain" description="HTH lysR-type" evidence="5">
    <location>
        <begin position="1"/>
        <end position="58"/>
    </location>
</feature>
<dbReference type="Gene3D" id="3.40.190.10">
    <property type="entry name" value="Periplasmic binding protein-like II"/>
    <property type="match status" value="2"/>
</dbReference>
<dbReference type="SUPFAM" id="SSF53850">
    <property type="entry name" value="Periplasmic binding protein-like II"/>
    <property type="match status" value="1"/>
</dbReference>
<accession>A0ABT5DM42</accession>
<dbReference type="RefSeq" id="WP_272145356.1">
    <property type="nucleotide sequence ID" value="NZ_JAQNDM010000002.1"/>
</dbReference>
<dbReference type="PRINTS" id="PR00039">
    <property type="entry name" value="HTHLYSR"/>
</dbReference>
<evidence type="ECO:0000256" key="4">
    <source>
        <dbReference type="ARBA" id="ARBA00023163"/>
    </source>
</evidence>
<organism evidence="6 7">
    <name type="scientific">Stigmatella ashevillensis</name>
    <dbReference type="NCBI Taxonomy" id="2995309"/>
    <lineage>
        <taxon>Bacteria</taxon>
        <taxon>Pseudomonadati</taxon>
        <taxon>Myxococcota</taxon>
        <taxon>Myxococcia</taxon>
        <taxon>Myxococcales</taxon>
        <taxon>Cystobacterineae</taxon>
        <taxon>Archangiaceae</taxon>
        <taxon>Stigmatella</taxon>
    </lineage>
</organism>
<keyword evidence="7" id="KW-1185">Reference proteome</keyword>
<dbReference type="Pfam" id="PF03466">
    <property type="entry name" value="LysR_substrate"/>
    <property type="match status" value="1"/>
</dbReference>